<proteinExistence type="predicted"/>
<sequence>MMRLSDVLYPSHQTLDAEHYSTPRESGRNANKYRTPPRSTQETEPYHPKTPSTHQTPSTSLDDAGRNTATDKSGIYSQEPHGRLNESCNLMASPIPPDVFMEQITALTRRYVPLRPKIEPYGLKTSSILQQIVSGKYPTIQAKSDYYTLLDRRDHHAHNLHKRSSVIVLSSDNESDESDDGFLHEGDKNTEQDEGGAHTLPDEGGIHTLPGEGDSNTVPFDSDRDTASDECDSRTGLNEGSTRIILDDVNGNTVPFDSSRDSASDAGNSDTNIHERGNHNILNESVYGATIGPSRSQKRRTTQQDNTDLQRRKKLKSLEAQACDALDTRATPLSNHLDNDSENWDVDYYYMDYPRYTIKDSLLFEEKLTIRIGWAPT</sequence>
<evidence type="ECO:0000313" key="2">
    <source>
        <dbReference type="EMBL" id="KAF9755986.1"/>
    </source>
</evidence>
<comment type="caution">
    <text evidence="2">The sequence shown here is derived from an EMBL/GenBank/DDBJ whole genome shotgun (WGS) entry which is preliminary data.</text>
</comment>
<feature type="compositionally biased region" description="Polar residues" evidence="1">
    <location>
        <begin position="50"/>
        <end position="71"/>
    </location>
</feature>
<reference evidence="2" key="1">
    <citation type="submission" date="2020-10" db="EMBL/GenBank/DDBJ databases">
        <title>High-Quality Genome Resource of Clonostachys rosea strain S41 by Oxford Nanopore Long-Read Sequencing.</title>
        <authorList>
            <person name="Wang H."/>
        </authorList>
    </citation>
    <scope>NUCLEOTIDE SEQUENCE</scope>
    <source>
        <strain evidence="2">S41</strain>
    </source>
</reference>
<feature type="compositionally biased region" description="Basic and acidic residues" evidence="1">
    <location>
        <begin position="221"/>
        <end position="233"/>
    </location>
</feature>
<feature type="region of interest" description="Disordered" evidence="1">
    <location>
        <begin position="291"/>
        <end position="314"/>
    </location>
</feature>
<evidence type="ECO:0000313" key="3">
    <source>
        <dbReference type="Proteomes" id="UP000616885"/>
    </source>
</evidence>
<gene>
    <name evidence="2" type="ORF">IM811_011427</name>
</gene>
<name>A0A8H7TT02_BIOOC</name>
<feature type="region of interest" description="Disordered" evidence="1">
    <location>
        <begin position="1"/>
        <end position="82"/>
    </location>
</feature>
<protein>
    <submittedName>
        <fullName evidence="2">Uncharacterized protein</fullName>
    </submittedName>
</protein>
<dbReference type="AlphaFoldDB" id="A0A8H7TT02"/>
<dbReference type="Proteomes" id="UP000616885">
    <property type="component" value="Unassembled WGS sequence"/>
</dbReference>
<feature type="region of interest" description="Disordered" evidence="1">
    <location>
        <begin position="168"/>
        <end position="278"/>
    </location>
</feature>
<feature type="compositionally biased region" description="Basic and acidic residues" evidence="1">
    <location>
        <begin position="181"/>
        <end position="191"/>
    </location>
</feature>
<evidence type="ECO:0000256" key="1">
    <source>
        <dbReference type="SAM" id="MobiDB-lite"/>
    </source>
</evidence>
<feature type="compositionally biased region" description="Basic and acidic residues" evidence="1">
    <location>
        <begin position="15"/>
        <end position="27"/>
    </location>
</feature>
<organism evidence="2 3">
    <name type="scientific">Bionectria ochroleuca</name>
    <name type="common">Gliocladium roseum</name>
    <dbReference type="NCBI Taxonomy" id="29856"/>
    <lineage>
        <taxon>Eukaryota</taxon>
        <taxon>Fungi</taxon>
        <taxon>Dikarya</taxon>
        <taxon>Ascomycota</taxon>
        <taxon>Pezizomycotina</taxon>
        <taxon>Sordariomycetes</taxon>
        <taxon>Hypocreomycetidae</taxon>
        <taxon>Hypocreales</taxon>
        <taxon>Bionectriaceae</taxon>
        <taxon>Clonostachys</taxon>
    </lineage>
</organism>
<accession>A0A8H7TT02</accession>
<dbReference type="EMBL" id="JADCTT010000003">
    <property type="protein sequence ID" value="KAF9755986.1"/>
    <property type="molecule type" value="Genomic_DNA"/>
</dbReference>